<feature type="region of interest" description="Disordered" evidence="1">
    <location>
        <begin position="454"/>
        <end position="477"/>
    </location>
</feature>
<feature type="compositionally biased region" description="Basic and acidic residues" evidence="1">
    <location>
        <begin position="133"/>
        <end position="153"/>
    </location>
</feature>
<evidence type="ECO:0000313" key="3">
    <source>
        <dbReference type="EMBL" id="KAL1583506.1"/>
    </source>
</evidence>
<feature type="region of interest" description="Disordered" evidence="1">
    <location>
        <begin position="312"/>
        <end position="431"/>
    </location>
</feature>
<dbReference type="InterPro" id="IPR052895">
    <property type="entry name" value="HetReg/Transcr_Mod"/>
</dbReference>
<dbReference type="SUPFAM" id="SSF46565">
    <property type="entry name" value="Chaperone J-domain"/>
    <property type="match status" value="1"/>
</dbReference>
<dbReference type="InterPro" id="IPR001623">
    <property type="entry name" value="DnaJ_domain"/>
</dbReference>
<feature type="compositionally biased region" description="Low complexity" evidence="1">
    <location>
        <begin position="409"/>
        <end position="427"/>
    </location>
</feature>
<dbReference type="Pfam" id="PF00226">
    <property type="entry name" value="DnaJ"/>
    <property type="match status" value="1"/>
</dbReference>
<reference evidence="3 4" key="1">
    <citation type="journal article" date="2020" name="Microbiol. Resour. Announc.">
        <title>Draft Genome Sequence of a Cladosporium Species Isolated from the Mesophotic Ascidian Didemnum maculosum.</title>
        <authorList>
            <person name="Gioti A."/>
            <person name="Siaperas R."/>
            <person name="Nikolaivits E."/>
            <person name="Le Goff G."/>
            <person name="Ouazzani J."/>
            <person name="Kotoulas G."/>
            <person name="Topakas E."/>
        </authorList>
    </citation>
    <scope>NUCLEOTIDE SEQUENCE [LARGE SCALE GENOMIC DNA]</scope>
    <source>
        <strain evidence="3 4">TM138-S3</strain>
    </source>
</reference>
<dbReference type="Proteomes" id="UP000803884">
    <property type="component" value="Unassembled WGS sequence"/>
</dbReference>
<dbReference type="PANTHER" id="PTHR24148">
    <property type="entry name" value="ANKYRIN REPEAT DOMAIN-CONTAINING PROTEIN 39 HOMOLOG-RELATED"/>
    <property type="match status" value="1"/>
</dbReference>
<organism evidence="3 4">
    <name type="scientific">Cladosporium halotolerans</name>
    <dbReference type="NCBI Taxonomy" id="1052096"/>
    <lineage>
        <taxon>Eukaryota</taxon>
        <taxon>Fungi</taxon>
        <taxon>Dikarya</taxon>
        <taxon>Ascomycota</taxon>
        <taxon>Pezizomycotina</taxon>
        <taxon>Dothideomycetes</taxon>
        <taxon>Dothideomycetidae</taxon>
        <taxon>Cladosporiales</taxon>
        <taxon>Cladosporiaceae</taxon>
        <taxon>Cladosporium</taxon>
    </lineage>
</organism>
<comment type="caution">
    <text evidence="3">The sequence shown here is derived from an EMBL/GenBank/DDBJ whole genome shotgun (WGS) entry which is preliminary data.</text>
</comment>
<dbReference type="PRINTS" id="PR00625">
    <property type="entry name" value="JDOMAIN"/>
</dbReference>
<feature type="region of interest" description="Disordered" evidence="1">
    <location>
        <begin position="128"/>
        <end position="197"/>
    </location>
</feature>
<dbReference type="GeneID" id="96009087"/>
<keyword evidence="4" id="KW-1185">Reference proteome</keyword>
<dbReference type="RefSeq" id="XP_069226613.1">
    <property type="nucleotide sequence ID" value="XM_069376249.1"/>
</dbReference>
<sequence>METWTIPPDPYLALGLERHCSPREIKARYYQLARRYHPNRNYGSDEAKAALAGHFHRIHEAWLLLSRPEQRERYLELVELAELQDEVEHKHVEMGVFEREEESSEEWASSDAEDYDLTHLSAIRRARSPMGDFHSDAEDTDRTASASEARKEPPGPSNHKPRGREPARKEVQPIAPSRRPQHKREGSDAQTAAKRRKKLEKYKKKELEAFYHYRDAMLAKLGAEMEADRTRAQYETAKWKREKAESAPREASTRVRLAQQINRAVALFKSQANSRLPRRPTLNLHKHILGGVGDSPRDGDFLTVSSPTASRNLGSHWRGWSNDISGDQTSSDDEGSTHAAARKHRRTPSTISANRKVPDPGFLSHRAATAPSNVPQVNGHHEDDPNPKFQLLVKRPTGFESPVDPPAPESSDGSISPLSGSSRSPSPHAVGHSRDLVLFSQEHHDAVLAGEHAHKRAASLPGHLRHNSDPDLPQPRGTESMLIVKDIGMLRFKTTIPRDHVHKLELADEARLLKPSSDEDQHPEHLLQRLAQLDVDVAKRFMVKPDIKASFAFRLICSNRHFVRQAHPSFIALSYRRKHIVEKHPDYYTLPLEREMLQAVWEERISDHEGLWVDQICIDQDSDYEKTISMSAMDLVYRSARLVVVALDDLELKEHEGTVLRNHVLEYESLKHVAPNKRFRRHQPPYLDTHEDLLQVLQKILSSSWFRRAWCRHEMRLARDHVFLLPCRTVGSFKRTVLRLTSSCIAHLLALATEVPFDAKIELLKPALHAFFRDRTQPTSSGLDVSSHHGNFTTVVAEVFGMEAGGDPRLPASQREADARRDKVSIILNTMECGLALQHDLRSSRAGMSKEDCYYSLLLLALAARDPGALCSVGKPMHLPPPHTSHHTPSAISSWLFEPTNVDAGLNNYKTLDRLPPTLPLTTGLSHAAHYIQLDLHLLPSTNLHHAPSDPSLLTLATSFLATCEARKLGRHRKRYLLHDAQATASFGPMREVYAQTLACAFAAGPDWIAQVCARHGVSRFKLDLQPAVWLLVALRSTSSPEGSDWPKTDWADRAAGFLMDFANFLVIRGLPQRQLRAPEAWRPVVARTRGGGCVLTFRPPVVGGAGEIAAAVPSVLLDVDYVHLARLWMLVPRRGGGWTLWGKSVMFADDRGMAAVHCEGDEGQVVLRGERVFGRGGGEL</sequence>
<dbReference type="EMBL" id="JAAQHG020000034">
    <property type="protein sequence ID" value="KAL1583506.1"/>
    <property type="molecule type" value="Genomic_DNA"/>
</dbReference>
<evidence type="ECO:0000259" key="2">
    <source>
        <dbReference type="PROSITE" id="PS50076"/>
    </source>
</evidence>
<dbReference type="InterPro" id="IPR010730">
    <property type="entry name" value="HET"/>
</dbReference>
<feature type="domain" description="J" evidence="2">
    <location>
        <begin position="9"/>
        <end position="78"/>
    </location>
</feature>
<accession>A0AB34KHR6</accession>
<dbReference type="Pfam" id="PF06985">
    <property type="entry name" value="HET"/>
    <property type="match status" value="1"/>
</dbReference>
<evidence type="ECO:0000256" key="1">
    <source>
        <dbReference type="SAM" id="MobiDB-lite"/>
    </source>
</evidence>
<proteinExistence type="predicted"/>
<dbReference type="CDD" id="cd06257">
    <property type="entry name" value="DnaJ"/>
    <property type="match status" value="1"/>
</dbReference>
<dbReference type="AlphaFoldDB" id="A0AB34KHR6"/>
<dbReference type="PANTHER" id="PTHR24148:SF82">
    <property type="entry name" value="HETEROKARYON INCOMPATIBILITY DOMAIN-CONTAINING PROTEIN"/>
    <property type="match status" value="1"/>
</dbReference>
<name>A0AB34KHR6_9PEZI</name>
<evidence type="ECO:0000313" key="4">
    <source>
        <dbReference type="Proteomes" id="UP000803884"/>
    </source>
</evidence>
<dbReference type="InterPro" id="IPR036869">
    <property type="entry name" value="J_dom_sf"/>
</dbReference>
<dbReference type="SMART" id="SM00271">
    <property type="entry name" value="DnaJ"/>
    <property type="match status" value="1"/>
</dbReference>
<gene>
    <name evidence="3" type="ORF">WHR41_07645</name>
</gene>
<dbReference type="PROSITE" id="PS50076">
    <property type="entry name" value="DNAJ_2"/>
    <property type="match status" value="1"/>
</dbReference>
<protein>
    <recommendedName>
        <fullName evidence="2">J domain-containing protein</fullName>
    </recommendedName>
</protein>
<dbReference type="Gene3D" id="1.10.287.110">
    <property type="entry name" value="DnaJ domain"/>
    <property type="match status" value="1"/>
</dbReference>